<sequence length="142" mass="16009">MTRLRHILCVSILLIPMTILALSTSVLSASRDIKVFNYSGKIRHCVFIRFKPEINETDKKAIYFKIFALKDRIDGMLNVTFGKNVNKEGLDHGYSDGFTVDFLNLAARDRYLLNAEHQEAGASIVAAAIEGRRGVFVFDLQL</sequence>
<dbReference type="Proteomes" id="UP000887566">
    <property type="component" value="Unplaced"/>
</dbReference>
<feature type="signal peptide" evidence="1">
    <location>
        <begin position="1"/>
        <end position="21"/>
    </location>
</feature>
<dbReference type="PROSITE" id="PS51502">
    <property type="entry name" value="S_R_A_B_BARREL"/>
    <property type="match status" value="1"/>
</dbReference>
<dbReference type="InterPro" id="IPR013097">
    <property type="entry name" value="Dabb"/>
</dbReference>
<dbReference type="SMART" id="SM00886">
    <property type="entry name" value="Dabb"/>
    <property type="match status" value="1"/>
</dbReference>
<keyword evidence="1" id="KW-0732">Signal</keyword>
<accession>A0A914VWA0</accession>
<evidence type="ECO:0000313" key="4">
    <source>
        <dbReference type="WBParaSite" id="PSAMB.scaffold2601size22324.g18441.t1"/>
    </source>
</evidence>
<dbReference type="InterPro" id="IPR011008">
    <property type="entry name" value="Dimeric_a/b-barrel"/>
</dbReference>
<proteinExistence type="predicted"/>
<dbReference type="AlphaFoldDB" id="A0A914VWA0"/>
<evidence type="ECO:0000259" key="2">
    <source>
        <dbReference type="PROSITE" id="PS51502"/>
    </source>
</evidence>
<dbReference type="WBParaSite" id="PSAMB.scaffold2601size22324.g18441.t1">
    <property type="protein sequence ID" value="PSAMB.scaffold2601size22324.g18441.t1"/>
    <property type="gene ID" value="PSAMB.scaffold2601size22324.g18441"/>
</dbReference>
<dbReference type="Pfam" id="PF07876">
    <property type="entry name" value="Dabb"/>
    <property type="match status" value="1"/>
</dbReference>
<dbReference type="SUPFAM" id="SSF54909">
    <property type="entry name" value="Dimeric alpha+beta barrel"/>
    <property type="match status" value="1"/>
</dbReference>
<feature type="chain" id="PRO_5037018651" evidence="1">
    <location>
        <begin position="22"/>
        <end position="142"/>
    </location>
</feature>
<keyword evidence="3" id="KW-1185">Reference proteome</keyword>
<name>A0A914VWA0_9BILA</name>
<evidence type="ECO:0000313" key="3">
    <source>
        <dbReference type="Proteomes" id="UP000887566"/>
    </source>
</evidence>
<dbReference type="Gene3D" id="3.30.70.100">
    <property type="match status" value="1"/>
</dbReference>
<reference evidence="4" key="1">
    <citation type="submission" date="2022-11" db="UniProtKB">
        <authorList>
            <consortium name="WormBaseParasite"/>
        </authorList>
    </citation>
    <scope>IDENTIFICATION</scope>
</reference>
<evidence type="ECO:0000256" key="1">
    <source>
        <dbReference type="SAM" id="SignalP"/>
    </source>
</evidence>
<feature type="domain" description="Stress-response A/B barrel" evidence="2">
    <location>
        <begin position="42"/>
        <end position="140"/>
    </location>
</feature>
<protein>
    <submittedName>
        <fullName evidence="4">Stress-response A/B barrel domain-containing protein</fullName>
    </submittedName>
</protein>
<organism evidence="3 4">
    <name type="scientific">Plectus sambesii</name>
    <dbReference type="NCBI Taxonomy" id="2011161"/>
    <lineage>
        <taxon>Eukaryota</taxon>
        <taxon>Metazoa</taxon>
        <taxon>Ecdysozoa</taxon>
        <taxon>Nematoda</taxon>
        <taxon>Chromadorea</taxon>
        <taxon>Plectida</taxon>
        <taxon>Plectina</taxon>
        <taxon>Plectoidea</taxon>
        <taxon>Plectidae</taxon>
        <taxon>Plectus</taxon>
    </lineage>
</organism>